<keyword evidence="2" id="KW-0472">Membrane</keyword>
<protein>
    <submittedName>
        <fullName evidence="4">Helix-turn-helix domain-containing protein</fullName>
    </submittedName>
</protein>
<dbReference type="SMART" id="SM00418">
    <property type="entry name" value="HTH_ARSR"/>
    <property type="match status" value="1"/>
</dbReference>
<dbReference type="PANTHER" id="PTHR38600:SF1">
    <property type="entry name" value="TRANSCRIPTIONAL REGULATORY PROTEIN"/>
    <property type="match status" value="1"/>
</dbReference>
<feature type="domain" description="HTH arsR-type" evidence="3">
    <location>
        <begin position="30"/>
        <end position="103"/>
    </location>
</feature>
<gene>
    <name evidence="4" type="ORF">OB955_18540</name>
</gene>
<feature type="compositionally biased region" description="Basic and acidic residues" evidence="1">
    <location>
        <begin position="191"/>
        <end position="201"/>
    </location>
</feature>
<feature type="transmembrane region" description="Helical" evidence="2">
    <location>
        <begin position="280"/>
        <end position="299"/>
    </location>
</feature>
<dbReference type="InterPro" id="IPR036388">
    <property type="entry name" value="WH-like_DNA-bd_sf"/>
</dbReference>
<dbReference type="Pfam" id="PF24267">
    <property type="entry name" value="HVO_1552_C"/>
    <property type="match status" value="1"/>
</dbReference>
<comment type="caution">
    <text evidence="4">The sequence shown here is derived from an EMBL/GenBank/DDBJ whole genome shotgun (WGS) entry which is preliminary data.</text>
</comment>
<evidence type="ECO:0000313" key="5">
    <source>
        <dbReference type="Proteomes" id="UP001320972"/>
    </source>
</evidence>
<feature type="compositionally biased region" description="Acidic residues" evidence="1">
    <location>
        <begin position="202"/>
        <end position="237"/>
    </location>
</feature>
<proteinExistence type="predicted"/>
<evidence type="ECO:0000313" key="4">
    <source>
        <dbReference type="EMBL" id="MCU4974721.1"/>
    </source>
</evidence>
<dbReference type="InterPro" id="IPR001845">
    <property type="entry name" value="HTH_ArsR_DNA-bd_dom"/>
</dbReference>
<dbReference type="Pfam" id="PF12840">
    <property type="entry name" value="HTH_20"/>
    <property type="match status" value="1"/>
</dbReference>
<dbReference type="RefSeq" id="WP_338008696.1">
    <property type="nucleotide sequence ID" value="NZ_JAOPKB010000013.1"/>
</dbReference>
<dbReference type="InterPro" id="IPR036390">
    <property type="entry name" value="WH_DNA-bd_sf"/>
</dbReference>
<evidence type="ECO:0000256" key="1">
    <source>
        <dbReference type="SAM" id="MobiDB-lite"/>
    </source>
</evidence>
<accession>A0ABT2QII5</accession>
<reference evidence="4 5" key="1">
    <citation type="submission" date="2022-09" db="EMBL/GenBank/DDBJ databases">
        <title>Enrichment on poylsaccharides allowed isolation of novel metabolic and taxonomic groups of Haloarchaea.</title>
        <authorList>
            <person name="Sorokin D.Y."/>
            <person name="Elcheninov A.G."/>
            <person name="Khizhniak T.V."/>
            <person name="Kolganova T.V."/>
            <person name="Kublanov I.V."/>
        </authorList>
    </citation>
    <scope>NUCLEOTIDE SEQUENCE [LARGE SCALE GENOMIC DNA]</scope>
    <source>
        <strain evidence="4 5">AArc-m2/3/4</strain>
    </source>
</reference>
<dbReference type="PANTHER" id="PTHR38600">
    <property type="entry name" value="TRANSCRIPTIONAL REGULATORY PROTEIN"/>
    <property type="match status" value="1"/>
</dbReference>
<dbReference type="EMBL" id="JAOPKB010000013">
    <property type="protein sequence ID" value="MCU4974721.1"/>
    <property type="molecule type" value="Genomic_DNA"/>
</dbReference>
<dbReference type="InterPro" id="IPR056525">
    <property type="entry name" value="HVO_1552_C"/>
</dbReference>
<dbReference type="CDD" id="cd00090">
    <property type="entry name" value="HTH_ARSR"/>
    <property type="match status" value="1"/>
</dbReference>
<evidence type="ECO:0000256" key="2">
    <source>
        <dbReference type="SAM" id="Phobius"/>
    </source>
</evidence>
<name>A0ABT2QII5_9EURY</name>
<feature type="transmembrane region" description="Helical" evidence="2">
    <location>
        <begin position="121"/>
        <end position="142"/>
    </location>
</feature>
<dbReference type="SUPFAM" id="SSF46785">
    <property type="entry name" value="Winged helix' DNA-binding domain"/>
    <property type="match status" value="1"/>
</dbReference>
<organism evidence="4 5">
    <name type="scientific">Natronoglomus mannanivorans</name>
    <dbReference type="NCBI Taxonomy" id="2979990"/>
    <lineage>
        <taxon>Archaea</taxon>
        <taxon>Methanobacteriati</taxon>
        <taxon>Methanobacteriota</taxon>
        <taxon>Stenosarchaea group</taxon>
        <taxon>Halobacteria</taxon>
        <taxon>Halobacteriales</taxon>
        <taxon>Natrialbaceae</taxon>
        <taxon>Natronoglomus</taxon>
    </lineage>
</organism>
<feature type="region of interest" description="Disordered" evidence="1">
    <location>
        <begin position="158"/>
        <end position="255"/>
    </location>
</feature>
<dbReference type="Proteomes" id="UP001320972">
    <property type="component" value="Unassembled WGS sequence"/>
</dbReference>
<dbReference type="InterPro" id="IPR011991">
    <property type="entry name" value="ArsR-like_HTH"/>
</dbReference>
<keyword evidence="5" id="KW-1185">Reference proteome</keyword>
<feature type="compositionally biased region" description="Gly residues" evidence="1">
    <location>
        <begin position="174"/>
        <end position="188"/>
    </location>
</feature>
<keyword evidence="2" id="KW-0812">Transmembrane</keyword>
<keyword evidence="2" id="KW-1133">Transmembrane helix</keyword>
<evidence type="ECO:0000259" key="3">
    <source>
        <dbReference type="SMART" id="SM00418"/>
    </source>
</evidence>
<sequence>MARLFPLRSETPAKEGQPRVVDLEDEDADAVFSALSSTTARRIYSRLNEEPGTPSDIAEAIDSSIQNVRYHLEKLEDAGLVEVVDTWYSSRGNEMSVYATADGPLIVTSDKSRADQLRDALSRYLGGVAVLGGASLFVQYGLGRFLSSAQSAAQWRPSVGLGADDEGDAAPGASGNGNGDGDGDGGAYTTGRDDVETRDGDDAAVDEADETDEAAEAFDADTDDAEGTESEYLEAEDAAERGPESADSSTPAETEIETVTTAADHAADASDTIVATLPPGLLFFLGGLLVLTVVTVWWYRTTY</sequence>
<dbReference type="Gene3D" id="1.10.10.10">
    <property type="entry name" value="Winged helix-like DNA-binding domain superfamily/Winged helix DNA-binding domain"/>
    <property type="match status" value="1"/>
</dbReference>